<evidence type="ECO:0000313" key="3">
    <source>
        <dbReference type="Proteomes" id="UP000694403"/>
    </source>
</evidence>
<dbReference type="Ensembl" id="ENSCSRT00000027550.1">
    <property type="protein sequence ID" value="ENSCSRP00000026444.1"/>
    <property type="gene ID" value="ENSCSRG00000019681.1"/>
</dbReference>
<dbReference type="GO" id="GO:0005524">
    <property type="term" value="F:ATP binding"/>
    <property type="evidence" value="ECO:0007669"/>
    <property type="project" value="InterPro"/>
</dbReference>
<name>A0A8C3TCL3_CHESE</name>
<evidence type="ECO:0000313" key="2">
    <source>
        <dbReference type="Ensembl" id="ENSCSRP00000026444.1"/>
    </source>
</evidence>
<dbReference type="Pfam" id="PF12774">
    <property type="entry name" value="AAA_6"/>
    <property type="match status" value="1"/>
</dbReference>
<dbReference type="Gene3D" id="3.40.50.300">
    <property type="entry name" value="P-loop containing nucleotide triphosphate hydrolases"/>
    <property type="match status" value="1"/>
</dbReference>
<dbReference type="PANTHER" id="PTHR46961:SF5">
    <property type="entry name" value="DYNEIN AXONEMAL HEAVY CHAIN 1"/>
    <property type="match status" value="1"/>
</dbReference>
<sequence length="302" mass="33441">MRAVKTVISAAGNLKRENPTMNELICLRAIRDVNVPKFLQDDLKLFNGIVSDLFPKIKEEPIEYGILEEAIRKSCIKDNLKDVEGFVTKCIQLYETTVVRHGLMLVGPAGSGKTKCYKVLAAAMTSLKGQPSVSGGNYEAVNYFILNPKSITMGQLYGEFDLLTHEWTDGILSTLIRVGAIASDTNKKWYVFDGPVDAVWIENMNTVLDDNKKLCLSSGEIIKELQHLLYSPADLAVASPATVSRCGMVYLEPSLLGLKPFSACWLRKIPDIMKPFSEQLASLFGRFLEVSSCHVPDLSPFV</sequence>
<dbReference type="SUPFAM" id="SSF52540">
    <property type="entry name" value="P-loop containing nucleoside triphosphate hydrolases"/>
    <property type="match status" value="1"/>
</dbReference>
<accession>A0A8C3TCL3</accession>
<dbReference type="GO" id="GO:0051959">
    <property type="term" value="F:dynein light intermediate chain binding"/>
    <property type="evidence" value="ECO:0007669"/>
    <property type="project" value="InterPro"/>
</dbReference>
<feature type="domain" description="Dynein heavy chain hydrolytic ATP-binding dynein motor region" evidence="1">
    <location>
        <begin position="1"/>
        <end position="114"/>
    </location>
</feature>
<dbReference type="InterPro" id="IPR035699">
    <property type="entry name" value="AAA_6"/>
</dbReference>
<dbReference type="GO" id="GO:0030286">
    <property type="term" value="C:dynein complex"/>
    <property type="evidence" value="ECO:0007669"/>
    <property type="project" value="InterPro"/>
</dbReference>
<dbReference type="Gene3D" id="1.10.8.710">
    <property type="match status" value="1"/>
</dbReference>
<reference evidence="2" key="2">
    <citation type="submission" date="2025-09" db="UniProtKB">
        <authorList>
            <consortium name="Ensembl"/>
        </authorList>
    </citation>
    <scope>IDENTIFICATION</scope>
</reference>
<evidence type="ECO:0000259" key="1">
    <source>
        <dbReference type="Pfam" id="PF12774"/>
    </source>
</evidence>
<organism evidence="2 3">
    <name type="scientific">Chelydra serpentina</name>
    <name type="common">Snapping turtle</name>
    <name type="synonym">Testudo serpentina</name>
    <dbReference type="NCBI Taxonomy" id="8475"/>
    <lineage>
        <taxon>Eukaryota</taxon>
        <taxon>Metazoa</taxon>
        <taxon>Chordata</taxon>
        <taxon>Craniata</taxon>
        <taxon>Vertebrata</taxon>
        <taxon>Euteleostomi</taxon>
        <taxon>Archelosauria</taxon>
        <taxon>Testudinata</taxon>
        <taxon>Testudines</taxon>
        <taxon>Cryptodira</taxon>
        <taxon>Durocryptodira</taxon>
        <taxon>Americhelydia</taxon>
        <taxon>Chelydroidea</taxon>
        <taxon>Chelydridae</taxon>
        <taxon>Chelydra</taxon>
    </lineage>
</organism>
<proteinExistence type="predicted"/>
<dbReference type="Proteomes" id="UP000694403">
    <property type="component" value="Unplaced"/>
</dbReference>
<dbReference type="GO" id="GO:0045505">
    <property type="term" value="F:dynein intermediate chain binding"/>
    <property type="evidence" value="ECO:0007669"/>
    <property type="project" value="InterPro"/>
</dbReference>
<dbReference type="FunFam" id="3.40.50.300:FF:001328">
    <property type="entry name" value="Dynein heavy chain 6, axonemal"/>
    <property type="match status" value="1"/>
</dbReference>
<keyword evidence="3" id="KW-1185">Reference proteome</keyword>
<dbReference type="GO" id="GO:0007018">
    <property type="term" value="P:microtubule-based movement"/>
    <property type="evidence" value="ECO:0007669"/>
    <property type="project" value="InterPro"/>
</dbReference>
<reference evidence="2" key="1">
    <citation type="submission" date="2025-08" db="UniProtKB">
        <authorList>
            <consortium name="Ensembl"/>
        </authorList>
    </citation>
    <scope>IDENTIFICATION</scope>
</reference>
<dbReference type="PANTHER" id="PTHR46961">
    <property type="entry name" value="DYNEIN HEAVY CHAIN 1, AXONEMAL-LIKE PROTEIN"/>
    <property type="match status" value="1"/>
</dbReference>
<dbReference type="InterPro" id="IPR027417">
    <property type="entry name" value="P-loop_NTPase"/>
</dbReference>
<dbReference type="InterPro" id="IPR026983">
    <property type="entry name" value="DHC"/>
</dbReference>
<protein>
    <recommendedName>
        <fullName evidence="1">Dynein heavy chain hydrolytic ATP-binding dynein motor region domain-containing protein</fullName>
    </recommendedName>
</protein>
<dbReference type="AlphaFoldDB" id="A0A8C3TCL3"/>
<dbReference type="InterPro" id="IPR043157">
    <property type="entry name" value="Dynein_AAA1S"/>
</dbReference>